<sequence>MGAQSSSCSGRILNPGMCSASLAAWGGAQCSVSPGGILNPCSGMCSSSFAAPTRLDGKRTPFAPWAYSVPVTARGMRVCPPLSCCPLSAETADRIPWKLQLTLTAP</sequence>
<dbReference type="EMBL" id="HBUE01321765">
    <property type="protein sequence ID" value="CAG6588619.1"/>
    <property type="molecule type" value="Transcribed_RNA"/>
</dbReference>
<reference evidence="1" key="1">
    <citation type="submission" date="2021-05" db="EMBL/GenBank/DDBJ databases">
        <authorList>
            <person name="Alioto T."/>
            <person name="Alioto T."/>
            <person name="Gomez Garrido J."/>
        </authorList>
    </citation>
    <scope>NUCLEOTIDE SEQUENCE</scope>
</reference>
<evidence type="ECO:0000313" key="1">
    <source>
        <dbReference type="EMBL" id="CAG6588619.1"/>
    </source>
</evidence>
<dbReference type="AlphaFoldDB" id="A0A8D8KCT6"/>
<proteinExistence type="predicted"/>
<dbReference type="EMBL" id="HBUE01215238">
    <property type="protein sequence ID" value="CAG6536627.1"/>
    <property type="molecule type" value="Transcribed_RNA"/>
</dbReference>
<accession>A0A8D8KCT6</accession>
<organism evidence="1">
    <name type="scientific">Culex pipiens</name>
    <name type="common">House mosquito</name>
    <dbReference type="NCBI Taxonomy" id="7175"/>
    <lineage>
        <taxon>Eukaryota</taxon>
        <taxon>Metazoa</taxon>
        <taxon>Ecdysozoa</taxon>
        <taxon>Arthropoda</taxon>
        <taxon>Hexapoda</taxon>
        <taxon>Insecta</taxon>
        <taxon>Pterygota</taxon>
        <taxon>Neoptera</taxon>
        <taxon>Endopterygota</taxon>
        <taxon>Diptera</taxon>
        <taxon>Nematocera</taxon>
        <taxon>Culicoidea</taxon>
        <taxon>Culicidae</taxon>
        <taxon>Culicinae</taxon>
        <taxon>Culicini</taxon>
        <taxon>Culex</taxon>
        <taxon>Culex</taxon>
    </lineage>
</organism>
<protein>
    <submittedName>
        <fullName evidence="1">(northern house mosquito) hypothetical protein</fullName>
    </submittedName>
</protein>
<name>A0A8D8KCT6_CULPI</name>